<dbReference type="Proteomes" id="UP000625711">
    <property type="component" value="Unassembled WGS sequence"/>
</dbReference>
<sequence>MAENKTPPEDFDVSENEVNEESYVSDSECRRLSFSEEEEEVAGCSRTTEDKGTSTSDLEEYISGQMERREATPEKKEFRVEYDYGSTTDDSSVQDEEDYVPYDIFTPLSVAVDHHLNNTTGGEFNTLLLSTDPQCYAQQYSYDYYKSLIYFPFTLYLAYVYIIPILTFSMVIIAYWIVVYIYGFYVFSRY</sequence>
<protein>
    <submittedName>
        <fullName evidence="3">Uncharacterized protein</fullName>
    </submittedName>
</protein>
<keyword evidence="2" id="KW-1133">Transmembrane helix</keyword>
<gene>
    <name evidence="3" type="ORF">GWI33_017425</name>
</gene>
<keyword evidence="2" id="KW-0472">Membrane</keyword>
<organism evidence="3 4">
    <name type="scientific">Rhynchophorus ferrugineus</name>
    <name type="common">Red palm weevil</name>
    <name type="synonym">Curculio ferrugineus</name>
    <dbReference type="NCBI Taxonomy" id="354439"/>
    <lineage>
        <taxon>Eukaryota</taxon>
        <taxon>Metazoa</taxon>
        <taxon>Ecdysozoa</taxon>
        <taxon>Arthropoda</taxon>
        <taxon>Hexapoda</taxon>
        <taxon>Insecta</taxon>
        <taxon>Pterygota</taxon>
        <taxon>Neoptera</taxon>
        <taxon>Endopterygota</taxon>
        <taxon>Coleoptera</taxon>
        <taxon>Polyphaga</taxon>
        <taxon>Cucujiformia</taxon>
        <taxon>Curculionidae</taxon>
        <taxon>Dryophthorinae</taxon>
        <taxon>Rhynchophorus</taxon>
    </lineage>
</organism>
<comment type="caution">
    <text evidence="3">The sequence shown here is derived from an EMBL/GenBank/DDBJ whole genome shotgun (WGS) entry which is preliminary data.</text>
</comment>
<name>A0A834I1Z3_RHYFE</name>
<feature type="compositionally biased region" description="Acidic residues" evidence="1">
    <location>
        <begin position="9"/>
        <end position="20"/>
    </location>
</feature>
<keyword evidence="4" id="KW-1185">Reference proteome</keyword>
<proteinExistence type="predicted"/>
<accession>A0A834I1Z3</accession>
<dbReference type="AlphaFoldDB" id="A0A834I1Z3"/>
<feature type="transmembrane region" description="Helical" evidence="2">
    <location>
        <begin position="144"/>
        <end position="162"/>
    </location>
</feature>
<evidence type="ECO:0000313" key="3">
    <source>
        <dbReference type="EMBL" id="KAF7269530.1"/>
    </source>
</evidence>
<keyword evidence="2" id="KW-0812">Transmembrane</keyword>
<evidence type="ECO:0000256" key="1">
    <source>
        <dbReference type="SAM" id="MobiDB-lite"/>
    </source>
</evidence>
<reference evidence="3" key="1">
    <citation type="submission" date="2020-08" db="EMBL/GenBank/DDBJ databases">
        <title>Genome sequencing and assembly of the red palm weevil Rhynchophorus ferrugineus.</title>
        <authorList>
            <person name="Dias G.B."/>
            <person name="Bergman C.M."/>
            <person name="Manee M."/>
        </authorList>
    </citation>
    <scope>NUCLEOTIDE SEQUENCE</scope>
    <source>
        <strain evidence="3">AA-2017</strain>
        <tissue evidence="3">Whole larva</tissue>
    </source>
</reference>
<feature type="region of interest" description="Disordered" evidence="1">
    <location>
        <begin position="1"/>
        <end position="57"/>
    </location>
</feature>
<feature type="transmembrane region" description="Helical" evidence="2">
    <location>
        <begin position="168"/>
        <end position="187"/>
    </location>
</feature>
<evidence type="ECO:0000313" key="4">
    <source>
        <dbReference type="Proteomes" id="UP000625711"/>
    </source>
</evidence>
<dbReference type="EMBL" id="JAACXV010014220">
    <property type="protein sequence ID" value="KAF7269530.1"/>
    <property type="molecule type" value="Genomic_DNA"/>
</dbReference>
<evidence type="ECO:0000256" key="2">
    <source>
        <dbReference type="SAM" id="Phobius"/>
    </source>
</evidence>